<dbReference type="Pfam" id="PF22957">
    <property type="entry name" value="NUP210_Ig"/>
    <property type="match status" value="1"/>
</dbReference>
<evidence type="ECO:0000256" key="5">
    <source>
        <dbReference type="ARBA" id="ARBA00022989"/>
    </source>
</evidence>
<dbReference type="InterPro" id="IPR058779">
    <property type="entry name" value="Ig_NUP210_13th"/>
</dbReference>
<dbReference type="Pfam" id="PF26181">
    <property type="entry name" value="Ig_NUP210_13th"/>
    <property type="match status" value="1"/>
</dbReference>
<dbReference type="InterPro" id="IPR056899">
    <property type="entry name" value="Ig_NUP210_9th"/>
</dbReference>
<dbReference type="Pfam" id="PF22969">
    <property type="entry name" value="Ig_NUP210_2nd"/>
    <property type="match status" value="1"/>
</dbReference>
<keyword evidence="5 9" id="KW-1133">Transmembrane helix</keyword>
<evidence type="ECO:0000259" key="10">
    <source>
        <dbReference type="SMART" id="SM00635"/>
    </source>
</evidence>
<dbReference type="Pfam" id="PF26182">
    <property type="entry name" value="Ig_NUP210_5th"/>
    <property type="match status" value="1"/>
</dbReference>
<evidence type="ECO:0000256" key="3">
    <source>
        <dbReference type="ARBA" id="ARBA00022692"/>
    </source>
</evidence>
<dbReference type="InterPro" id="IPR055099">
    <property type="entry name" value="Ig_NUP210_7th"/>
</dbReference>
<accession>A0A7R9HP60</accession>
<comment type="similarity">
    <text evidence="2">Belongs to the NUP210 family.</text>
</comment>
<feature type="domain" description="BIG2" evidence="10">
    <location>
        <begin position="1079"/>
        <end position="1154"/>
    </location>
</feature>
<dbReference type="PANTHER" id="PTHR23019">
    <property type="entry name" value="NUCLEAR PORE MEMBRANE GLYCOPROTEIN GP210-RELATED"/>
    <property type="match status" value="1"/>
</dbReference>
<dbReference type="PANTHER" id="PTHR23019:SF0">
    <property type="entry name" value="NUCLEAR PORE MEMBRANE GLYCOPROTEIN 210"/>
    <property type="match status" value="1"/>
</dbReference>
<dbReference type="Pfam" id="PF24902">
    <property type="entry name" value="Ig_NUP210_9th"/>
    <property type="match status" value="1"/>
</dbReference>
<dbReference type="InterPro" id="IPR055095">
    <property type="entry name" value="NUP210_Ig_C"/>
</dbReference>
<evidence type="ECO:0000256" key="9">
    <source>
        <dbReference type="SAM" id="Phobius"/>
    </source>
</evidence>
<dbReference type="InterPro" id="IPR055094">
    <property type="entry name" value="NUP210_Ig15"/>
</dbReference>
<evidence type="ECO:0000256" key="8">
    <source>
        <dbReference type="ARBA" id="ARBA00023242"/>
    </source>
</evidence>
<dbReference type="Pfam" id="PF25354">
    <property type="entry name" value="Ig_NUP210_16th"/>
    <property type="match status" value="1"/>
</dbReference>
<dbReference type="Pfam" id="PF22962">
    <property type="entry name" value="Ig_NUP210_7th"/>
    <property type="match status" value="1"/>
</dbReference>
<evidence type="ECO:0000256" key="7">
    <source>
        <dbReference type="ARBA" id="ARBA00023180"/>
    </source>
</evidence>
<dbReference type="SMART" id="SM00635">
    <property type="entry name" value="BID_2"/>
    <property type="match status" value="2"/>
</dbReference>
<dbReference type="Pfam" id="PF24991">
    <property type="entry name" value="Ig_NUP210_4th"/>
    <property type="match status" value="1"/>
</dbReference>
<keyword evidence="7" id="KW-0325">Glycoprotein</keyword>
<dbReference type="Pfam" id="PF22967">
    <property type="entry name" value="Ig_NUP210_1st"/>
    <property type="match status" value="1"/>
</dbReference>
<organism evidence="11">
    <name type="scientific">Timema monikensis</name>
    <dbReference type="NCBI Taxonomy" id="170555"/>
    <lineage>
        <taxon>Eukaryota</taxon>
        <taxon>Metazoa</taxon>
        <taxon>Ecdysozoa</taxon>
        <taxon>Arthropoda</taxon>
        <taxon>Hexapoda</taxon>
        <taxon>Insecta</taxon>
        <taxon>Pterygota</taxon>
        <taxon>Neoptera</taxon>
        <taxon>Polyneoptera</taxon>
        <taxon>Phasmatodea</taxon>
        <taxon>Timematodea</taxon>
        <taxon>Timematoidea</taxon>
        <taxon>Timematidae</taxon>
        <taxon>Timema</taxon>
    </lineage>
</organism>
<dbReference type="InterPro" id="IPR008964">
    <property type="entry name" value="Invasin/intimin_cell_adhesion"/>
</dbReference>
<evidence type="ECO:0000313" key="11">
    <source>
        <dbReference type="EMBL" id="CAD7430069.1"/>
    </source>
</evidence>
<dbReference type="Pfam" id="PF02368">
    <property type="entry name" value="Big_2"/>
    <property type="match status" value="1"/>
</dbReference>
<gene>
    <name evidence="11" type="ORF">TMSB3V08_LOCUS6838</name>
</gene>
<dbReference type="Gene3D" id="2.60.40.1080">
    <property type="match status" value="1"/>
</dbReference>
<dbReference type="SUPFAM" id="SSF49373">
    <property type="entry name" value="Invasin/intimin cell-adhesion fragments"/>
    <property type="match status" value="1"/>
</dbReference>
<keyword evidence="6 9" id="KW-0472">Membrane</keyword>
<dbReference type="InterPro" id="IPR055096">
    <property type="entry name" value="Ig_NUP210_1st"/>
</dbReference>
<feature type="transmembrane region" description="Helical" evidence="9">
    <location>
        <begin position="1828"/>
        <end position="1850"/>
    </location>
</feature>
<feature type="domain" description="BIG2" evidence="10">
    <location>
        <begin position="435"/>
        <end position="513"/>
    </location>
</feature>
<dbReference type="InterPro" id="IPR057586">
    <property type="entry name" value="Ig_NUP210_16th"/>
</dbReference>
<dbReference type="InterPro" id="IPR003343">
    <property type="entry name" value="Big_2"/>
</dbReference>
<dbReference type="GO" id="GO:0005643">
    <property type="term" value="C:nuclear pore"/>
    <property type="evidence" value="ECO:0007669"/>
    <property type="project" value="TreeGrafter"/>
</dbReference>
<evidence type="ECO:0000256" key="2">
    <source>
        <dbReference type="ARBA" id="ARBA00007313"/>
    </source>
</evidence>
<name>A0A7R9HP60_9NEOP</name>
<keyword evidence="8" id="KW-0539">Nucleus</keyword>
<protein>
    <recommendedName>
        <fullName evidence="10">BIG2 domain-containing protein</fullName>
    </recommendedName>
</protein>
<evidence type="ECO:0000256" key="6">
    <source>
        <dbReference type="ARBA" id="ARBA00023136"/>
    </source>
</evidence>
<dbReference type="EMBL" id="OB794327">
    <property type="protein sequence ID" value="CAD7430069.1"/>
    <property type="molecule type" value="Genomic_DNA"/>
</dbReference>
<sequence>MDTLGCPTPNPKVHFVVFQCWTSSRIDIVQVNPTNVDETLGCSAQAIVSAISKEIARNTAIIFAEEVHSGQLLRCDVIVDEIASLDIVTTTRELYMEEAPEIFEVRAYDDQGNEFTTLDGVEFQWSLININSHQAESKLPSVSVLHFISFRDSPYETPTSVDEFERLGKRGNLVLLEGLKTGSAKVSVRLPQQEYRHVPPLEVQLMVVANLIIDPPDVHIMPGDTVKYKILQEASLHNIRLPGALLLVSFNTGDKGSKKQGFQNGRLEEIPLPSAQYYLGMVDEQVGLVDESGHATAMKQGRTKVQLHDRYVDDTSGIKMPSAHFTVALSEALTLSILPHRNWALLVGEHYEIIVELFDKNNRKLHIGPNIEVWVEFPRKYFHVELSTKNNTHHYGWPLVIGEAPLKATLNAVTTVSGQRQEILPSVSAQETMFIFQKISVHPPEVVLPWDPDVKPRYEVKLKALGGDGSFLWSSSDTTVALVTQSGFVKTHFHGSVKITASMTRNQHIRADGLVLVLPPSHLEIIEYDIEAELGVPLFLHVAMYGDRPGQDARVPFTQCKDIPLYVKDWNNHFNFNNTLKVIPVGLACTTLAIVGHTMGTSKITVAYSREDGLKMEDTVTVGTYRPLRALHPESGQTVLSVGSSRMVAFVGGPRPWLDRPSEHVRKIEVVGIEEDELEVIVLIDKATDKQDTYVYQVMCRAIGEFQVVIKLYNLPSRTHCHASESQASVTVLCAKPRYLSLHSQLEVSDPELCPMKLNAEKIVAQNYKDIPITVIVKDFHGRTFDNVSSLYFDWKLSHPSLGNVLVKNSVIAVNHYEGDILLPGRNYNIIKPNGRTGVLEVNLLITGYNMSVLQSNRVSPESPVFGTLDSNGFEYTPEIKASLSIILVNDTAITPKHTVVFNHPKNIVTLQVSQGSGHYDFVVSSEEIATLRYVEGKRVIEVTPINNGMLKLALVDLCLPSKPAQATIQVLGLGSLQVDMPDRVERGSCVRATVTLYDTMDNILPVPNPAFLDLHAIPDSNIIAVKLDTADLHGKTRPDNEIHYVVTGMELGETTLTFVSRRWQEKREVSSQPIHIQVFPALRLFPRNLTLIVGSSFQVTSRGGPQPDANIEYSIGSGSIASIESNGIVEALDHGLTTITGRAVGLNKETGQHIIYSQDTVEVQVVPLRGIKIHAPLTRVLKSFTMPVHAAGIPDHISPLILGSVNSGITYSWRVVPKDVAIVHSVFHHLGLKVTAADQLSMQLTAVKSGHATLFLNATVTTTVAGRSEPATSVLYQDSLEILVFDDIQLVRPLHMVNLKPTKLILAPNTQVQLQTNREGAAKVVYSLRNQAHTPSTVPDKNLTALGSPTSFVTVDESGLVTSNNMLGRSVIMITAFEEFNIKQSISVCVIVKQIHYLMINVRTKVRISDNEDVTKLPKGLQLELYVTYHDNTGIPFTATTSELKIRTNRFDLSHVRRGADNTTVLVDLLHRGTTLLKLWDEMTPHHTGDYMKLPVGEVIFPVQDHLVVNELVCFSSPLVTLDGQHGTWESDNPTILPLDPMLGYGKARMPGTATVYLLLAGSRVGGVEIQVMPIHAIVFLSVLNVRTLTNARPDLFYDVPFVFTSTQSPNDKSSNHIGQIGSCYQDIHMETYPFICDLRFDSPVANLDVLDIFAVHQGFNVTTGNYFCRIVPSGHISLEKSVMNTNFSLYVINSNVISPSFTIPFLPAFFLHAQEVYLSDTHVVGTVRISGHVDVLAQIQVKPENERLLTVGSLDKESPTSIVFQVLLKEYYWSLGELSTKLNLIITSELTSQRVELPVKVRLAGETFAGTCLMSRFVTWGELLYYYRYTIFLVLTMLAVMAGTLYVYSSYIRPLRQVSPDIAIQSPQESIFMNTSCSPGRLMSLRSPFAEGYPVYGDPRLYQTSPNIQRSRRFL</sequence>
<comment type="subcellular location">
    <subcellularLocation>
        <location evidence="1">Nucleus membrane</location>
        <topology evidence="1">Single-pass membrane protein</topology>
    </subcellularLocation>
</comment>
<keyword evidence="3 9" id="KW-0812">Transmembrane</keyword>
<dbReference type="InterPro" id="IPR056897">
    <property type="entry name" value="Ig_NUP210_4th"/>
</dbReference>
<reference evidence="11" key="1">
    <citation type="submission" date="2020-11" db="EMBL/GenBank/DDBJ databases">
        <authorList>
            <person name="Tran Van P."/>
        </authorList>
    </citation>
    <scope>NUCLEOTIDE SEQUENCE</scope>
</reference>
<dbReference type="InterPro" id="IPR045197">
    <property type="entry name" value="NUP210-like"/>
</dbReference>
<dbReference type="GO" id="GO:0031965">
    <property type="term" value="C:nuclear membrane"/>
    <property type="evidence" value="ECO:0007669"/>
    <property type="project" value="UniProtKB-SubCell"/>
</dbReference>
<evidence type="ECO:0000256" key="1">
    <source>
        <dbReference type="ARBA" id="ARBA00004590"/>
    </source>
</evidence>
<evidence type="ECO:0000256" key="4">
    <source>
        <dbReference type="ARBA" id="ARBA00022729"/>
    </source>
</evidence>
<proteinExistence type="inferred from homology"/>
<dbReference type="InterPro" id="IPR055097">
    <property type="entry name" value="Ig_NUP210_2nd"/>
</dbReference>
<dbReference type="Pfam" id="PF22959">
    <property type="entry name" value="Ig_NUP210_15th"/>
    <property type="match status" value="1"/>
</dbReference>
<keyword evidence="4" id="KW-0732">Signal</keyword>
<dbReference type="Pfam" id="PF26183">
    <property type="entry name" value="Ig_NUP210_14th"/>
    <property type="match status" value="1"/>
</dbReference>